<organism evidence="5">
    <name type="scientific">Streptomyces sp. R11</name>
    <dbReference type="NCBI Taxonomy" id="3238625"/>
    <lineage>
        <taxon>Bacteria</taxon>
        <taxon>Bacillati</taxon>
        <taxon>Actinomycetota</taxon>
        <taxon>Actinomycetes</taxon>
        <taxon>Kitasatosporales</taxon>
        <taxon>Streptomycetaceae</taxon>
        <taxon>Streptomyces</taxon>
    </lineage>
</organism>
<dbReference type="SUPFAM" id="SSF46894">
    <property type="entry name" value="C-terminal effector domain of the bipartite response regulators"/>
    <property type="match status" value="1"/>
</dbReference>
<keyword evidence="3" id="KW-0804">Transcription</keyword>
<keyword evidence="1" id="KW-0805">Transcription regulation</keyword>
<dbReference type="PRINTS" id="PR00038">
    <property type="entry name" value="HTHLUXR"/>
</dbReference>
<evidence type="ECO:0000313" key="5">
    <source>
        <dbReference type="EMBL" id="XDQ14058.1"/>
    </source>
</evidence>
<dbReference type="AlphaFoldDB" id="A0AB39N9I8"/>
<dbReference type="InterPro" id="IPR016032">
    <property type="entry name" value="Sig_transdc_resp-reg_C-effctor"/>
</dbReference>
<dbReference type="PANTHER" id="PTHR44688:SF25">
    <property type="entry name" value="HTH LUXR-TYPE DOMAIN-CONTAINING PROTEIN"/>
    <property type="match status" value="1"/>
</dbReference>
<dbReference type="EMBL" id="CP163432">
    <property type="protein sequence ID" value="XDQ14058.1"/>
    <property type="molecule type" value="Genomic_DNA"/>
</dbReference>
<dbReference type="GO" id="GO:0006355">
    <property type="term" value="P:regulation of DNA-templated transcription"/>
    <property type="evidence" value="ECO:0007669"/>
    <property type="project" value="InterPro"/>
</dbReference>
<proteinExistence type="predicted"/>
<dbReference type="InterPro" id="IPR036388">
    <property type="entry name" value="WH-like_DNA-bd_sf"/>
</dbReference>
<evidence type="ECO:0000256" key="3">
    <source>
        <dbReference type="ARBA" id="ARBA00023163"/>
    </source>
</evidence>
<reference evidence="5" key="1">
    <citation type="submission" date="2024-07" db="EMBL/GenBank/DDBJ databases">
        <authorList>
            <person name="Yu S.T."/>
        </authorList>
    </citation>
    <scope>NUCLEOTIDE SEQUENCE</scope>
    <source>
        <strain evidence="5">R11</strain>
    </source>
</reference>
<dbReference type="Pfam" id="PF00196">
    <property type="entry name" value="GerE"/>
    <property type="match status" value="1"/>
</dbReference>
<dbReference type="SMART" id="SM00421">
    <property type="entry name" value="HTH_LUXR"/>
    <property type="match status" value="1"/>
</dbReference>
<gene>
    <name evidence="5" type="ORF">AB5J55_32640</name>
</gene>
<evidence type="ECO:0000256" key="2">
    <source>
        <dbReference type="ARBA" id="ARBA00023125"/>
    </source>
</evidence>
<feature type="domain" description="HTH luxR-type" evidence="4">
    <location>
        <begin position="1"/>
        <end position="60"/>
    </location>
</feature>
<protein>
    <submittedName>
        <fullName evidence="5">Response regulator transcription factor</fullName>
    </submittedName>
</protein>
<name>A0AB39N9I8_9ACTN</name>
<dbReference type="InterPro" id="IPR000792">
    <property type="entry name" value="Tscrpt_reg_LuxR_C"/>
</dbReference>
<dbReference type="CDD" id="cd06170">
    <property type="entry name" value="LuxR_C_like"/>
    <property type="match status" value="1"/>
</dbReference>
<dbReference type="RefSeq" id="WP_369274042.1">
    <property type="nucleotide sequence ID" value="NZ_CP163432.1"/>
</dbReference>
<evidence type="ECO:0000259" key="4">
    <source>
        <dbReference type="PROSITE" id="PS50043"/>
    </source>
</evidence>
<evidence type="ECO:0000256" key="1">
    <source>
        <dbReference type="ARBA" id="ARBA00023015"/>
    </source>
</evidence>
<dbReference type="GO" id="GO:0003677">
    <property type="term" value="F:DNA binding"/>
    <property type="evidence" value="ECO:0007669"/>
    <property type="project" value="UniProtKB-KW"/>
</dbReference>
<keyword evidence="2" id="KW-0238">DNA-binding</keyword>
<dbReference type="Gene3D" id="1.10.10.10">
    <property type="entry name" value="Winged helix-like DNA-binding domain superfamily/Winged helix DNA-binding domain"/>
    <property type="match status" value="1"/>
</dbReference>
<accession>A0AB39N9I8</accession>
<dbReference type="PROSITE" id="PS00622">
    <property type="entry name" value="HTH_LUXR_1"/>
    <property type="match status" value="1"/>
</dbReference>
<sequence length="65" mass="7091">MLTPRECQVLDGIKEGYSNRMVGRALGISERTVKVHLHSIFIKLGAASRTEAVISGIRNGCISLH</sequence>
<dbReference type="PANTHER" id="PTHR44688">
    <property type="entry name" value="DNA-BINDING TRANSCRIPTIONAL ACTIVATOR DEVR_DOSR"/>
    <property type="match status" value="1"/>
</dbReference>
<dbReference type="PROSITE" id="PS50043">
    <property type="entry name" value="HTH_LUXR_2"/>
    <property type="match status" value="1"/>
</dbReference>